<sequence length="600" mass="66626">MQPVSIPSKSDDPDISLGPVGQSPNECAPILKARCAACFGGTAFGLPVTSGADFHVSLDACFSHRHLRSAGDSPAFYKPSLILPKEFVDAVGVRIEQMRRKPAKPNYIPKVPDSAVDACEHGHEAANGNNVKTADGRFDDAGLMALICRHDIPLFLTNVDTPGEQQKYAIALIQHLFTLIPVEATVKALYDIGCVLDRSMNLKEDQLSIRKHAPARLKKELDAVLVLQAEVDKLEDALKIARLHLQASDAPPTALSVISQLQVSQSIISERVETLYSSLNINHIFPDLEGLPGDFVHVLLAARDIKISVRKRAIANFMEWDKLDQAAGGRDVALGTKLHQETRKKISKRKPALITAIKKYNNYCERLHALCPPNTRIHIPEPLPLDLVALRNHPRLMEDVWIAPLAVNTPPPLWLENANIRTGILAYHKYARCKEERTRCRIEAENMCRWFAEELTAIEVALRLPDNEVYKTQLQQRRAQHIHLKSLWRTSLVSEACYDLHIMSAQRTGQQLLGSIPQDTVRHFLPIELCHEDTGNWDDSDNALDTLPEDFINSVDGILLTDYLDDEAADDPDPMESAKDAGSPDVPLAAIVCMLADLPV</sequence>
<protein>
    <submittedName>
        <fullName evidence="1">Uncharacterized protein</fullName>
    </submittedName>
</protein>
<dbReference type="AlphaFoldDB" id="A0A4S4K6J4"/>
<evidence type="ECO:0000313" key="2">
    <source>
        <dbReference type="Proteomes" id="UP000309038"/>
    </source>
</evidence>
<comment type="caution">
    <text evidence="1">The sequence shown here is derived from an EMBL/GenBank/DDBJ whole genome shotgun (WGS) entry which is preliminary data.</text>
</comment>
<evidence type="ECO:0000313" key="1">
    <source>
        <dbReference type="EMBL" id="THG93405.1"/>
    </source>
</evidence>
<dbReference type="PANTHER" id="PTHR33096">
    <property type="entry name" value="CXC2 DOMAIN-CONTAINING PROTEIN"/>
    <property type="match status" value="1"/>
</dbReference>
<name>A0A4S4K6J4_9APHY</name>
<dbReference type="PANTHER" id="PTHR33096:SF1">
    <property type="entry name" value="CXC1-LIKE CYSTEINE CLUSTER ASSOCIATED WITH KDZ TRANSPOSASES DOMAIN-CONTAINING PROTEIN"/>
    <property type="match status" value="1"/>
</dbReference>
<accession>A0A4S4K6J4</accession>
<dbReference type="Proteomes" id="UP000309038">
    <property type="component" value="Unassembled WGS sequence"/>
</dbReference>
<keyword evidence="2" id="KW-1185">Reference proteome</keyword>
<dbReference type="EMBL" id="SGPJ01000673">
    <property type="protein sequence ID" value="THG93405.1"/>
    <property type="molecule type" value="Genomic_DNA"/>
</dbReference>
<reference evidence="1 2" key="1">
    <citation type="submission" date="2019-02" db="EMBL/GenBank/DDBJ databases">
        <title>Genome sequencing of the rare red list fungi Phlebia centrifuga.</title>
        <authorList>
            <person name="Buettner E."/>
            <person name="Kellner H."/>
        </authorList>
    </citation>
    <scope>NUCLEOTIDE SEQUENCE [LARGE SCALE GENOMIC DNA]</scope>
    <source>
        <strain evidence="1 2">DSM 108282</strain>
    </source>
</reference>
<organism evidence="1 2">
    <name type="scientific">Hermanssonia centrifuga</name>
    <dbReference type="NCBI Taxonomy" id="98765"/>
    <lineage>
        <taxon>Eukaryota</taxon>
        <taxon>Fungi</taxon>
        <taxon>Dikarya</taxon>
        <taxon>Basidiomycota</taxon>
        <taxon>Agaricomycotina</taxon>
        <taxon>Agaricomycetes</taxon>
        <taxon>Polyporales</taxon>
        <taxon>Meruliaceae</taxon>
        <taxon>Hermanssonia</taxon>
    </lineage>
</organism>
<proteinExistence type="predicted"/>
<dbReference type="InterPro" id="IPR040521">
    <property type="entry name" value="KDZ"/>
</dbReference>
<gene>
    <name evidence="1" type="ORF">EW026_g7820</name>
</gene>
<dbReference type="Pfam" id="PF18758">
    <property type="entry name" value="KDZ"/>
    <property type="match status" value="1"/>
</dbReference>